<feature type="transmembrane region" description="Helical" evidence="1">
    <location>
        <begin position="161"/>
        <end position="178"/>
    </location>
</feature>
<keyword evidence="1" id="KW-1133">Transmembrane helix</keyword>
<dbReference type="RefSeq" id="WP_284189007.1">
    <property type="nucleotide sequence ID" value="NZ_BSPX01000062.1"/>
</dbReference>
<proteinExistence type="predicted"/>
<dbReference type="GO" id="GO:0016746">
    <property type="term" value="F:acyltransferase activity"/>
    <property type="evidence" value="ECO:0007669"/>
    <property type="project" value="UniProtKB-KW"/>
</dbReference>
<feature type="transmembrane region" description="Helical" evidence="1">
    <location>
        <begin position="243"/>
        <end position="264"/>
    </location>
</feature>
<sequence length="356" mass="39512">MKSQALRFNEIDFLRGIACLAVLVFHYFSRAPRAGWMQGVDYPAIELVARYGYLGVHLFFVISGFVILMSAHDATPRAFVASRVARLYPTLWVGATLTAGTAWLLGEGQFMVSMRDWLINLTMLAHWFDAPYVDGAYWSLGYELHFYIFVWVALRLGLMHRLPWLLVGWLAISAINAVKPMWPVQFWLNAKWAPFFVAGGVFYLIRTQGETLGRYALLAASFVLALIYALGDAAAQGTGPEAVALRPVVVGMVVTAVFGVFWMIASGRFTMRASAITFYAGALTYPVYVIHQFFGAMLFEQLRMALGSVPLAMALVVAAVAALAWAIHVGVERPLGKRLRRLLDTPRLEARMSSVG</sequence>
<feature type="transmembrane region" description="Helical" evidence="1">
    <location>
        <begin position="212"/>
        <end position="231"/>
    </location>
</feature>
<comment type="caution">
    <text evidence="3">The sequence shown here is derived from an EMBL/GenBank/DDBJ whole genome shotgun (WGS) entry which is preliminary data.</text>
</comment>
<feature type="transmembrane region" description="Helical" evidence="1">
    <location>
        <begin position="311"/>
        <end position="331"/>
    </location>
</feature>
<feature type="transmembrane region" description="Helical" evidence="1">
    <location>
        <begin position="184"/>
        <end position="205"/>
    </location>
</feature>
<dbReference type="InterPro" id="IPR002656">
    <property type="entry name" value="Acyl_transf_3_dom"/>
</dbReference>
<evidence type="ECO:0000256" key="1">
    <source>
        <dbReference type="SAM" id="Phobius"/>
    </source>
</evidence>
<reference evidence="4" key="1">
    <citation type="journal article" date="2019" name="Int. J. Syst. Evol. Microbiol.">
        <title>The Global Catalogue of Microorganisms (GCM) 10K type strain sequencing project: providing services to taxonomists for standard genome sequencing and annotation.</title>
        <authorList>
            <consortium name="The Broad Institute Genomics Platform"/>
            <consortium name="The Broad Institute Genome Sequencing Center for Infectious Disease"/>
            <person name="Wu L."/>
            <person name="Ma J."/>
        </authorList>
    </citation>
    <scope>NUCLEOTIDE SEQUENCE [LARGE SCALE GENOMIC DNA]</scope>
    <source>
        <strain evidence="4">NBRC 102407</strain>
    </source>
</reference>
<dbReference type="EMBL" id="BSPX01000062">
    <property type="protein sequence ID" value="GLT23829.1"/>
    <property type="molecule type" value="Genomic_DNA"/>
</dbReference>
<dbReference type="PANTHER" id="PTHR23028:SF53">
    <property type="entry name" value="ACYL_TRANSF_3 DOMAIN-CONTAINING PROTEIN"/>
    <property type="match status" value="1"/>
</dbReference>
<keyword evidence="3" id="KW-0012">Acyltransferase</keyword>
<dbReference type="Proteomes" id="UP001157167">
    <property type="component" value="Unassembled WGS sequence"/>
</dbReference>
<protein>
    <submittedName>
        <fullName evidence="3">Acyltransferase</fullName>
    </submittedName>
</protein>
<gene>
    <name evidence="3" type="ORF">GCM10007933_33000</name>
</gene>
<evidence type="ECO:0000259" key="2">
    <source>
        <dbReference type="Pfam" id="PF01757"/>
    </source>
</evidence>
<keyword evidence="4" id="KW-1185">Reference proteome</keyword>
<dbReference type="Pfam" id="PF01757">
    <property type="entry name" value="Acyl_transf_3"/>
    <property type="match status" value="1"/>
</dbReference>
<dbReference type="InterPro" id="IPR050879">
    <property type="entry name" value="Acyltransferase_3"/>
</dbReference>
<name>A0ABQ6FEU2_9RHOO</name>
<feature type="transmembrane region" description="Helical" evidence="1">
    <location>
        <begin position="84"/>
        <end position="105"/>
    </location>
</feature>
<keyword evidence="1" id="KW-0812">Transmembrane</keyword>
<feature type="transmembrane region" description="Helical" evidence="1">
    <location>
        <begin position="12"/>
        <end position="31"/>
    </location>
</feature>
<organism evidence="3 4">
    <name type="scientific">Zoogloea oryzae</name>
    <dbReference type="NCBI Taxonomy" id="310767"/>
    <lineage>
        <taxon>Bacteria</taxon>
        <taxon>Pseudomonadati</taxon>
        <taxon>Pseudomonadota</taxon>
        <taxon>Betaproteobacteria</taxon>
        <taxon>Rhodocyclales</taxon>
        <taxon>Zoogloeaceae</taxon>
        <taxon>Zoogloea</taxon>
    </lineage>
</organism>
<keyword evidence="3" id="KW-0808">Transferase</keyword>
<evidence type="ECO:0000313" key="4">
    <source>
        <dbReference type="Proteomes" id="UP001157167"/>
    </source>
</evidence>
<feature type="transmembrane region" description="Helical" evidence="1">
    <location>
        <begin position="51"/>
        <end position="72"/>
    </location>
</feature>
<keyword evidence="1" id="KW-0472">Membrane</keyword>
<feature type="transmembrane region" description="Helical" evidence="1">
    <location>
        <begin position="276"/>
        <end position="299"/>
    </location>
</feature>
<feature type="transmembrane region" description="Helical" evidence="1">
    <location>
        <begin position="136"/>
        <end position="154"/>
    </location>
</feature>
<feature type="domain" description="Acyltransferase 3" evidence="2">
    <location>
        <begin position="9"/>
        <end position="327"/>
    </location>
</feature>
<dbReference type="PANTHER" id="PTHR23028">
    <property type="entry name" value="ACETYLTRANSFERASE"/>
    <property type="match status" value="1"/>
</dbReference>
<evidence type="ECO:0000313" key="3">
    <source>
        <dbReference type="EMBL" id="GLT23829.1"/>
    </source>
</evidence>
<accession>A0ABQ6FEU2</accession>